<dbReference type="PANTHER" id="PTHR23236:SF119">
    <property type="entry name" value="NUCLEAR RNA-BINDING PROTEIN SART-3"/>
    <property type="match status" value="1"/>
</dbReference>
<protein>
    <recommendedName>
        <fullName evidence="5">RRM domain-containing protein</fullName>
    </recommendedName>
</protein>
<feature type="region of interest" description="Disordered" evidence="4">
    <location>
        <begin position="332"/>
        <end position="439"/>
    </location>
</feature>
<feature type="compositionally biased region" description="Basic and acidic residues" evidence="4">
    <location>
        <begin position="72"/>
        <end position="86"/>
    </location>
</feature>
<dbReference type="Gene3D" id="3.30.70.330">
    <property type="match status" value="2"/>
</dbReference>
<organism evidence="6 7">
    <name type="scientific">Obba rivulosa</name>
    <dbReference type="NCBI Taxonomy" id="1052685"/>
    <lineage>
        <taxon>Eukaryota</taxon>
        <taxon>Fungi</taxon>
        <taxon>Dikarya</taxon>
        <taxon>Basidiomycota</taxon>
        <taxon>Agaricomycotina</taxon>
        <taxon>Agaricomycetes</taxon>
        <taxon>Polyporales</taxon>
        <taxon>Gelatoporiaceae</taxon>
        <taxon>Obba</taxon>
    </lineage>
</organism>
<feature type="compositionally biased region" description="Low complexity" evidence="4">
    <location>
        <begin position="1"/>
        <end position="17"/>
    </location>
</feature>
<feature type="compositionally biased region" description="Low complexity" evidence="4">
    <location>
        <begin position="27"/>
        <end position="42"/>
    </location>
</feature>
<evidence type="ECO:0000256" key="4">
    <source>
        <dbReference type="SAM" id="MobiDB-lite"/>
    </source>
</evidence>
<feature type="compositionally biased region" description="Basic and acidic residues" evidence="4">
    <location>
        <begin position="346"/>
        <end position="383"/>
    </location>
</feature>
<dbReference type="GO" id="GO:0003723">
    <property type="term" value="F:RNA binding"/>
    <property type="evidence" value="ECO:0007669"/>
    <property type="project" value="UniProtKB-UniRule"/>
</dbReference>
<feature type="compositionally biased region" description="Polar residues" evidence="4">
    <location>
        <begin position="213"/>
        <end position="231"/>
    </location>
</feature>
<dbReference type="Proteomes" id="UP000250043">
    <property type="component" value="Unassembled WGS sequence"/>
</dbReference>
<dbReference type="Pfam" id="PF00076">
    <property type="entry name" value="RRM_1"/>
    <property type="match status" value="1"/>
</dbReference>
<gene>
    <name evidence="6" type="ORF">OBBRIDRAFT_559083</name>
</gene>
<keyword evidence="2 3" id="KW-0694">RNA-binding</keyword>
<evidence type="ECO:0000256" key="1">
    <source>
        <dbReference type="ARBA" id="ARBA00022737"/>
    </source>
</evidence>
<dbReference type="OrthoDB" id="439808at2759"/>
<feature type="region of interest" description="Disordered" evidence="4">
    <location>
        <begin position="187"/>
        <end position="236"/>
    </location>
</feature>
<feature type="region of interest" description="Disordered" evidence="4">
    <location>
        <begin position="255"/>
        <end position="277"/>
    </location>
</feature>
<evidence type="ECO:0000256" key="3">
    <source>
        <dbReference type="PROSITE-ProRule" id="PRU00176"/>
    </source>
</evidence>
<evidence type="ECO:0000313" key="6">
    <source>
        <dbReference type="EMBL" id="OCH90967.1"/>
    </source>
</evidence>
<name>A0A8E2B2E8_9APHY</name>
<dbReference type="InterPro" id="IPR012677">
    <property type="entry name" value="Nucleotide-bd_a/b_plait_sf"/>
</dbReference>
<proteinExistence type="predicted"/>
<evidence type="ECO:0000313" key="7">
    <source>
        <dbReference type="Proteomes" id="UP000250043"/>
    </source>
</evidence>
<evidence type="ECO:0000259" key="5">
    <source>
        <dbReference type="PROSITE" id="PS50102"/>
    </source>
</evidence>
<reference evidence="6 7" key="1">
    <citation type="submission" date="2016-07" db="EMBL/GenBank/DDBJ databases">
        <title>Draft genome of the white-rot fungus Obba rivulosa 3A-2.</title>
        <authorList>
            <consortium name="DOE Joint Genome Institute"/>
            <person name="Miettinen O."/>
            <person name="Riley R."/>
            <person name="Acob R."/>
            <person name="Barry K."/>
            <person name="Cullen D."/>
            <person name="De Vries R."/>
            <person name="Hainaut M."/>
            <person name="Hatakka A."/>
            <person name="Henrissat B."/>
            <person name="Hilden K."/>
            <person name="Kuo R."/>
            <person name="Labutti K."/>
            <person name="Lipzen A."/>
            <person name="Makela M.R."/>
            <person name="Sandor L."/>
            <person name="Spatafora J.W."/>
            <person name="Grigoriev I.V."/>
            <person name="Hibbett D.S."/>
        </authorList>
    </citation>
    <scope>NUCLEOTIDE SEQUENCE [LARGE SCALE GENOMIC DNA]</scope>
    <source>
        <strain evidence="6 7">3A-2</strain>
    </source>
</reference>
<dbReference type="PANTHER" id="PTHR23236">
    <property type="entry name" value="EUKARYOTIC TRANSLATION INITIATION FACTOR 4B/4H"/>
    <property type="match status" value="1"/>
</dbReference>
<feature type="compositionally biased region" description="Basic and acidic residues" evidence="4">
    <location>
        <begin position="395"/>
        <end position="405"/>
    </location>
</feature>
<feature type="domain" description="RRM" evidence="5">
    <location>
        <begin position="105"/>
        <end position="191"/>
    </location>
</feature>
<dbReference type="SUPFAM" id="SSF54928">
    <property type="entry name" value="RNA-binding domain, RBD"/>
    <property type="match status" value="1"/>
</dbReference>
<accession>A0A8E2B2E8</accession>
<feature type="region of interest" description="Disordered" evidence="4">
    <location>
        <begin position="1"/>
        <end position="101"/>
    </location>
</feature>
<dbReference type="PROSITE" id="PS50102">
    <property type="entry name" value="RRM"/>
    <property type="match status" value="2"/>
</dbReference>
<dbReference type="InterPro" id="IPR000504">
    <property type="entry name" value="RRM_dom"/>
</dbReference>
<feature type="compositionally biased region" description="Acidic residues" evidence="4">
    <location>
        <begin position="43"/>
        <end position="54"/>
    </location>
</feature>
<keyword evidence="1" id="KW-0677">Repeat</keyword>
<dbReference type="EMBL" id="KV722394">
    <property type="protein sequence ID" value="OCH90967.1"/>
    <property type="molecule type" value="Genomic_DNA"/>
</dbReference>
<feature type="domain" description="RRM" evidence="5">
    <location>
        <begin position="235"/>
        <end position="331"/>
    </location>
</feature>
<dbReference type="SMART" id="SM00360">
    <property type="entry name" value="RRM"/>
    <property type="match status" value="2"/>
</dbReference>
<evidence type="ECO:0000256" key="2">
    <source>
        <dbReference type="ARBA" id="ARBA00022884"/>
    </source>
</evidence>
<dbReference type="InterPro" id="IPR035979">
    <property type="entry name" value="RBD_domain_sf"/>
</dbReference>
<feature type="compositionally biased region" description="Basic and acidic residues" evidence="4">
    <location>
        <begin position="255"/>
        <end position="267"/>
    </location>
</feature>
<sequence>MSSSSESEYSSDAAESAPTSRPQVIVEPDASDASADPSSSDSDSGDSSDAEESSEAAVLSHAQKRKQKKKELKAITRDNQDAEVSKKKVKNTAELAPSKIPKRQNSVWVGNLSFKTTPEALRKFFDGAGEITRLHMPMKTVAAGPGGGGARKENRGFAYVDFATPDAKTVAITLSENPLDGRRLLIKDGDDFAGRPSPSTPSAAEGSADAGTSKLTGHTKTAQKILRNQKQPAGPTLFLGNLGFETTEQSIRQMLDSHRSKPPKNDTGEAEEGGAGKWIRKIRMGTFEDSGKCKGWAFVDFTSTEHATAALVNPRNHHLDGRDLVVEYASPEAVRRGGGAPGAPRISKEKRVGPRQERLKARTEKRKATEDETGVDVHDEQPAPKRQKAGSSPEKPVKNREDRHNDKRPRPRAKPGAALALAKRESAAIVPSQGKKIVF</sequence>
<keyword evidence="7" id="KW-1185">Reference proteome</keyword>
<feature type="compositionally biased region" description="Basic residues" evidence="4">
    <location>
        <begin position="62"/>
        <end position="71"/>
    </location>
</feature>
<dbReference type="AlphaFoldDB" id="A0A8E2B2E8"/>